<evidence type="ECO:0000313" key="2">
    <source>
        <dbReference type="Proteomes" id="UP001151760"/>
    </source>
</evidence>
<comment type="caution">
    <text evidence="1">The sequence shown here is derived from an EMBL/GenBank/DDBJ whole genome shotgun (WGS) entry which is preliminary data.</text>
</comment>
<keyword evidence="2" id="KW-1185">Reference proteome</keyword>
<reference evidence="1" key="2">
    <citation type="submission" date="2022-01" db="EMBL/GenBank/DDBJ databases">
        <authorList>
            <person name="Yamashiro T."/>
            <person name="Shiraishi A."/>
            <person name="Satake H."/>
            <person name="Nakayama K."/>
        </authorList>
    </citation>
    <scope>NUCLEOTIDE SEQUENCE</scope>
</reference>
<dbReference type="Proteomes" id="UP001151760">
    <property type="component" value="Unassembled WGS sequence"/>
</dbReference>
<dbReference type="EMBL" id="BQNB010018131">
    <property type="protein sequence ID" value="GJT70995.1"/>
    <property type="molecule type" value="Genomic_DNA"/>
</dbReference>
<accession>A0ABQ5G781</accession>
<proteinExistence type="predicted"/>
<evidence type="ECO:0008006" key="3">
    <source>
        <dbReference type="Google" id="ProtNLM"/>
    </source>
</evidence>
<reference evidence="1" key="1">
    <citation type="journal article" date="2022" name="Int. J. Mol. Sci.">
        <title>Draft Genome of Tanacetum Coccineum: Genomic Comparison of Closely Related Tanacetum-Family Plants.</title>
        <authorList>
            <person name="Yamashiro T."/>
            <person name="Shiraishi A."/>
            <person name="Nakayama K."/>
            <person name="Satake H."/>
        </authorList>
    </citation>
    <scope>NUCLEOTIDE SEQUENCE</scope>
</reference>
<evidence type="ECO:0000313" key="1">
    <source>
        <dbReference type="EMBL" id="GJT70995.1"/>
    </source>
</evidence>
<name>A0ABQ5G781_9ASTR</name>
<protein>
    <recommendedName>
        <fullName evidence="3">Reverse transcriptase domain-containing protein</fullName>
    </recommendedName>
</protein>
<gene>
    <name evidence="1" type="ORF">Tco_1030281</name>
</gene>
<sequence length="85" mass="9375">MNNNINNANNGNGGNNGCSYKTFLACNPLVYDGKGGAIALTRWIEKIKSVIDNSECAENQKVEFKALLVEEFCPSNEIEKLESEF</sequence>
<organism evidence="1 2">
    <name type="scientific">Tanacetum coccineum</name>
    <dbReference type="NCBI Taxonomy" id="301880"/>
    <lineage>
        <taxon>Eukaryota</taxon>
        <taxon>Viridiplantae</taxon>
        <taxon>Streptophyta</taxon>
        <taxon>Embryophyta</taxon>
        <taxon>Tracheophyta</taxon>
        <taxon>Spermatophyta</taxon>
        <taxon>Magnoliopsida</taxon>
        <taxon>eudicotyledons</taxon>
        <taxon>Gunneridae</taxon>
        <taxon>Pentapetalae</taxon>
        <taxon>asterids</taxon>
        <taxon>campanulids</taxon>
        <taxon>Asterales</taxon>
        <taxon>Asteraceae</taxon>
        <taxon>Asteroideae</taxon>
        <taxon>Anthemideae</taxon>
        <taxon>Anthemidinae</taxon>
        <taxon>Tanacetum</taxon>
    </lineage>
</organism>